<dbReference type="Gene3D" id="3.40.50.150">
    <property type="entry name" value="Vaccinia Virus protein VP39"/>
    <property type="match status" value="1"/>
</dbReference>
<dbReference type="Proteomes" id="UP000662783">
    <property type="component" value="Chromosome"/>
</dbReference>
<keyword evidence="1" id="KW-0812">Transmembrane</keyword>
<feature type="transmembrane region" description="Helical" evidence="1">
    <location>
        <begin position="7"/>
        <end position="27"/>
    </location>
</feature>
<dbReference type="Pfam" id="PF01135">
    <property type="entry name" value="PCMT"/>
    <property type="match status" value="1"/>
</dbReference>
<keyword evidence="2" id="KW-0489">Methyltransferase</keyword>
<dbReference type="GO" id="GO:0008168">
    <property type="term" value="F:methyltransferase activity"/>
    <property type="evidence" value="ECO:0007669"/>
    <property type="project" value="UniProtKB-KW"/>
</dbReference>
<dbReference type="KEGG" id="fuv:JR347_04870"/>
<dbReference type="SUPFAM" id="SSF53335">
    <property type="entry name" value="S-adenosyl-L-methionine-dependent methyltransferases"/>
    <property type="match status" value="1"/>
</dbReference>
<proteinExistence type="predicted"/>
<keyword evidence="3" id="KW-1185">Reference proteome</keyword>
<evidence type="ECO:0000256" key="1">
    <source>
        <dbReference type="SAM" id="Phobius"/>
    </source>
</evidence>
<gene>
    <name evidence="2" type="ORF">JR347_04870</name>
</gene>
<feature type="transmembrane region" description="Helical" evidence="1">
    <location>
        <begin position="39"/>
        <end position="62"/>
    </location>
</feature>
<organism evidence="2 3">
    <name type="scientific">Fulvivirga lutea</name>
    <dbReference type="NCBI Taxonomy" id="2810512"/>
    <lineage>
        <taxon>Bacteria</taxon>
        <taxon>Pseudomonadati</taxon>
        <taxon>Bacteroidota</taxon>
        <taxon>Cytophagia</taxon>
        <taxon>Cytophagales</taxon>
        <taxon>Fulvivirgaceae</taxon>
        <taxon>Fulvivirga</taxon>
    </lineage>
</organism>
<evidence type="ECO:0000313" key="3">
    <source>
        <dbReference type="Proteomes" id="UP000662783"/>
    </source>
</evidence>
<accession>A0A975A2D3</accession>
<keyword evidence="1" id="KW-1133">Transmembrane helix</keyword>
<dbReference type="GO" id="GO:0032259">
    <property type="term" value="P:methylation"/>
    <property type="evidence" value="ECO:0007669"/>
    <property type="project" value="UniProtKB-KW"/>
</dbReference>
<reference evidence="2" key="1">
    <citation type="submission" date="2021-02" db="EMBL/GenBank/DDBJ databases">
        <title>Fulvivirga sp. S481 isolated from sea water.</title>
        <authorList>
            <person name="Bae S.S."/>
            <person name="Baek K."/>
        </authorList>
    </citation>
    <scope>NUCLEOTIDE SEQUENCE</scope>
    <source>
        <strain evidence="2">S481</strain>
    </source>
</reference>
<dbReference type="RefSeq" id="WP_205722926.1">
    <property type="nucleotide sequence ID" value="NZ_CP070608.1"/>
</dbReference>
<dbReference type="AlphaFoldDB" id="A0A975A2D3"/>
<sequence>MKYLNHYRIKLICIFLFITNSGFWSFVHFGINKLGYLEIFLASLFYFSIALFYFLATTYFVYINDQMVNFRNDLLKRDQNDRFISDVLQKVNIELSNVKNIQSNNIKQLASNLNIFSSKIIKILESFEKQLKVLDNLTSKTFLIQELEKHKDQLETKLVNKKEFENHLRIVEQVVEIERSIDKTTKLIDKELRNTSALIYSEIKQLANYSKDQSINHLKALNNGFLKSTKKDETIYLKLEQLTKNSTKNTENIRLDVKQNYNRIDALFSIHGLIQLNHPLPIMSDWAISSDYGLILIDSILKSNGDSKILDVGSGITTILSGYSVKKKGKGKVISIEHEKEYYEKTFSQIQAHRLNDYIDLYYCPLIEYEINGKKWMWYDVKGLNIDEPLSLISIDGPPGGIQAQSRYPAIPILKEYIDSKTTILLDDGYREDEQQIGMEWCKELDFNMELINSHKGILKFNAQPNA</sequence>
<name>A0A975A2D3_9BACT</name>
<keyword evidence="1" id="KW-0472">Membrane</keyword>
<dbReference type="InterPro" id="IPR029063">
    <property type="entry name" value="SAM-dependent_MTases_sf"/>
</dbReference>
<dbReference type="EMBL" id="CP070608">
    <property type="protein sequence ID" value="QSE98412.1"/>
    <property type="molecule type" value="Genomic_DNA"/>
</dbReference>
<evidence type="ECO:0000313" key="2">
    <source>
        <dbReference type="EMBL" id="QSE98412.1"/>
    </source>
</evidence>
<keyword evidence="2" id="KW-0808">Transferase</keyword>
<protein>
    <submittedName>
        <fullName evidence="2">Class I SAM-dependent methyltransferase</fullName>
    </submittedName>
</protein>